<feature type="transmembrane region" description="Helical" evidence="1">
    <location>
        <begin position="72"/>
        <end position="89"/>
    </location>
</feature>
<keyword evidence="3" id="KW-1185">Reference proteome</keyword>
<dbReference type="EMBL" id="JAKCXM010000049">
    <property type="protein sequence ID" value="KAJ0405158.1"/>
    <property type="molecule type" value="Genomic_DNA"/>
</dbReference>
<keyword evidence="1" id="KW-1133">Transmembrane helix</keyword>
<evidence type="ECO:0000256" key="1">
    <source>
        <dbReference type="SAM" id="Phobius"/>
    </source>
</evidence>
<feature type="transmembrane region" description="Helical" evidence="1">
    <location>
        <begin position="265"/>
        <end position="283"/>
    </location>
</feature>
<evidence type="ECO:0008006" key="4">
    <source>
        <dbReference type="Google" id="ProtNLM"/>
    </source>
</evidence>
<dbReference type="AlphaFoldDB" id="A0AAD5LL91"/>
<evidence type="ECO:0000313" key="3">
    <source>
        <dbReference type="Proteomes" id="UP001209570"/>
    </source>
</evidence>
<accession>A0AAD5LL91</accession>
<dbReference type="Proteomes" id="UP001209570">
    <property type="component" value="Unassembled WGS sequence"/>
</dbReference>
<name>A0AAD5LL91_PYTIN</name>
<gene>
    <name evidence="2" type="ORF">P43SY_001363</name>
</gene>
<keyword evidence="1" id="KW-0472">Membrane</keyword>
<evidence type="ECO:0000313" key="2">
    <source>
        <dbReference type="EMBL" id="KAJ0405158.1"/>
    </source>
</evidence>
<proteinExistence type="predicted"/>
<feature type="transmembrane region" description="Helical" evidence="1">
    <location>
        <begin position="192"/>
        <end position="211"/>
    </location>
</feature>
<reference evidence="2" key="1">
    <citation type="submission" date="2021-12" db="EMBL/GenBank/DDBJ databases">
        <title>Prjna785345.</title>
        <authorList>
            <person name="Rujirawat T."/>
            <person name="Krajaejun T."/>
        </authorList>
    </citation>
    <scope>NUCLEOTIDE SEQUENCE</scope>
    <source>
        <strain evidence="2">Pi057C3</strain>
    </source>
</reference>
<feature type="transmembrane region" description="Helical" evidence="1">
    <location>
        <begin position="223"/>
        <end position="245"/>
    </location>
</feature>
<organism evidence="2 3">
    <name type="scientific">Pythium insidiosum</name>
    <name type="common">Pythiosis disease agent</name>
    <dbReference type="NCBI Taxonomy" id="114742"/>
    <lineage>
        <taxon>Eukaryota</taxon>
        <taxon>Sar</taxon>
        <taxon>Stramenopiles</taxon>
        <taxon>Oomycota</taxon>
        <taxon>Peronosporomycetes</taxon>
        <taxon>Pythiales</taxon>
        <taxon>Pythiaceae</taxon>
        <taxon>Pythium</taxon>
    </lineage>
</organism>
<feature type="transmembrane region" description="Helical" evidence="1">
    <location>
        <begin position="41"/>
        <end position="60"/>
    </location>
</feature>
<feature type="transmembrane region" description="Helical" evidence="1">
    <location>
        <begin position="12"/>
        <end position="35"/>
    </location>
</feature>
<keyword evidence="1" id="KW-0812">Transmembrane</keyword>
<sequence>MKHHDAPFAVYLHAFPWALLRISVALLQLACVTFYAFSAWLYHRLLSTFVVFTLDLYSISVPIRHFPLLARLHLLIAITHLLLFLRPAILDVGARVSSWTARRLSSHRLEYLGRTLRNVHSATLSLPKPMIKARKFILTSFRYFFGRRGVFGVASPHFDLLFVIRELVETALQSAQAANMARLLSRRWIHRFYVGMIVLNCWGTPLLRRVFRHDKPSQRLASLLGDIVLDFFSVVLVPVYLFQIYVQDYDPELSDFPSLLWYQDVWLVTFLHEIQLVVLSSWTDAASRLIFSLNLVANINAVCNLVKRSPSSRHQSLRAVHPVPANLAIDPKHGSNM</sequence>
<comment type="caution">
    <text evidence="2">The sequence shown here is derived from an EMBL/GenBank/DDBJ whole genome shotgun (WGS) entry which is preliminary data.</text>
</comment>
<protein>
    <recommendedName>
        <fullName evidence="4">Transmembrane protein</fullName>
    </recommendedName>
</protein>